<feature type="chain" id="PRO_5047512014" description="trypsin" evidence="13">
    <location>
        <begin position="21"/>
        <end position="288"/>
    </location>
</feature>
<reference evidence="15" key="2">
    <citation type="submission" date="2025-05" db="UniProtKB">
        <authorList>
            <consortium name="EnsemblMetazoa"/>
        </authorList>
    </citation>
    <scope>IDENTIFICATION</scope>
    <source>
        <strain evidence="15">Foshan</strain>
    </source>
</reference>
<dbReference type="PANTHER" id="PTHR24276">
    <property type="entry name" value="POLYSERASE-RELATED"/>
    <property type="match status" value="1"/>
</dbReference>
<name>A0ABM1YY52_AEDAL</name>
<keyword evidence="3" id="KW-0645">Protease</keyword>
<dbReference type="Proteomes" id="UP000069940">
    <property type="component" value="Unassembled WGS sequence"/>
</dbReference>
<organism evidence="15 16">
    <name type="scientific">Aedes albopictus</name>
    <name type="common">Asian tiger mosquito</name>
    <name type="synonym">Stegomyia albopicta</name>
    <dbReference type="NCBI Taxonomy" id="7160"/>
    <lineage>
        <taxon>Eukaryota</taxon>
        <taxon>Metazoa</taxon>
        <taxon>Ecdysozoa</taxon>
        <taxon>Arthropoda</taxon>
        <taxon>Hexapoda</taxon>
        <taxon>Insecta</taxon>
        <taxon>Pterygota</taxon>
        <taxon>Neoptera</taxon>
        <taxon>Endopterygota</taxon>
        <taxon>Diptera</taxon>
        <taxon>Nematocera</taxon>
        <taxon>Culicoidea</taxon>
        <taxon>Culicidae</taxon>
        <taxon>Culicinae</taxon>
        <taxon>Aedini</taxon>
        <taxon>Aedes</taxon>
        <taxon>Stegomyia</taxon>
    </lineage>
</organism>
<evidence type="ECO:0000256" key="13">
    <source>
        <dbReference type="SAM" id="SignalP"/>
    </source>
</evidence>
<dbReference type="Pfam" id="PF00089">
    <property type="entry name" value="Trypsin"/>
    <property type="match status" value="2"/>
</dbReference>
<evidence type="ECO:0000256" key="6">
    <source>
        <dbReference type="ARBA" id="ARBA00022801"/>
    </source>
</evidence>
<dbReference type="CDD" id="cd00190">
    <property type="entry name" value="Tryp_SPc"/>
    <property type="match status" value="1"/>
</dbReference>
<sequence length="288" mass="32043">MTLLHILITVLFSLVHISKGGSSRSSYIVGGLDIDITDVPYQVSLQTRNHSHFCGGSIISRSWVLTAAHCTENENITDYGVRVGTANYSSGGEFIPIKNIVPHPKYGTKRRDYDFSLLQLVKLIVLKSNSQIIALPRQNEVVMDNTPCIISGWGSIRDTDRKSSEILQASSVLVYNQRKCNSIHEEELTDRMICTSVWIFIANKQNQPKGRKTAEWFTDHFFVQTLICTETHGQRGTCSADSGGPVVANRKLIGVVSWGGTNCGDPEYPDVHARVSAVRDWIYNVTNI</sequence>
<keyword evidence="8" id="KW-0865">Zymogen</keyword>
<dbReference type="SMART" id="SM00020">
    <property type="entry name" value="Tryp_SPc"/>
    <property type="match status" value="1"/>
</dbReference>
<reference evidence="16" key="1">
    <citation type="journal article" date="2015" name="Proc. Natl. Acad. Sci. U.S.A.">
        <title>Genome sequence of the Asian Tiger mosquito, Aedes albopictus, reveals insights into its biology, genetics, and evolution.</title>
        <authorList>
            <person name="Chen X.G."/>
            <person name="Jiang X."/>
            <person name="Gu J."/>
            <person name="Xu M."/>
            <person name="Wu Y."/>
            <person name="Deng Y."/>
            <person name="Zhang C."/>
            <person name="Bonizzoni M."/>
            <person name="Dermauw W."/>
            <person name="Vontas J."/>
            <person name="Armbruster P."/>
            <person name="Huang X."/>
            <person name="Yang Y."/>
            <person name="Zhang H."/>
            <person name="He W."/>
            <person name="Peng H."/>
            <person name="Liu Y."/>
            <person name="Wu K."/>
            <person name="Chen J."/>
            <person name="Lirakis M."/>
            <person name="Topalis P."/>
            <person name="Van Leeuwen T."/>
            <person name="Hall A.B."/>
            <person name="Jiang X."/>
            <person name="Thorpe C."/>
            <person name="Mueller R.L."/>
            <person name="Sun C."/>
            <person name="Waterhouse R.M."/>
            <person name="Yan G."/>
            <person name="Tu Z.J."/>
            <person name="Fang X."/>
            <person name="James A.A."/>
        </authorList>
    </citation>
    <scope>NUCLEOTIDE SEQUENCE [LARGE SCALE GENOMIC DNA]</scope>
    <source>
        <strain evidence="16">Foshan</strain>
    </source>
</reference>
<evidence type="ECO:0000256" key="7">
    <source>
        <dbReference type="ARBA" id="ARBA00022825"/>
    </source>
</evidence>
<dbReference type="InterPro" id="IPR050430">
    <property type="entry name" value="Peptidase_S1"/>
</dbReference>
<dbReference type="SUPFAM" id="SSF50494">
    <property type="entry name" value="Trypsin-like serine proteases"/>
    <property type="match status" value="1"/>
</dbReference>
<dbReference type="InterPro" id="IPR001314">
    <property type="entry name" value="Peptidase_S1A"/>
</dbReference>
<feature type="signal peptide" evidence="13">
    <location>
        <begin position="1"/>
        <end position="20"/>
    </location>
</feature>
<evidence type="ECO:0000313" key="16">
    <source>
        <dbReference type="Proteomes" id="UP000069940"/>
    </source>
</evidence>
<dbReference type="Gene3D" id="2.40.10.10">
    <property type="entry name" value="Trypsin-like serine proteases"/>
    <property type="match status" value="3"/>
</dbReference>
<dbReference type="PRINTS" id="PR00722">
    <property type="entry name" value="CHYMOTRYPSIN"/>
</dbReference>
<keyword evidence="4 13" id="KW-0732">Signal</keyword>
<evidence type="ECO:0000256" key="1">
    <source>
        <dbReference type="ARBA" id="ARBA00004613"/>
    </source>
</evidence>
<dbReference type="EnsemblMetazoa" id="AALFPA23_013147.R19031">
    <property type="protein sequence ID" value="AALFPA23_013147.P19031"/>
    <property type="gene ID" value="AALFPA23_013147"/>
</dbReference>
<dbReference type="InterPro" id="IPR043504">
    <property type="entry name" value="Peptidase_S1_PA_chymotrypsin"/>
</dbReference>
<evidence type="ECO:0000256" key="4">
    <source>
        <dbReference type="ARBA" id="ARBA00022729"/>
    </source>
</evidence>
<keyword evidence="7" id="KW-0720">Serine protease</keyword>
<dbReference type="GeneID" id="115265210"/>
<keyword evidence="16" id="KW-1185">Reference proteome</keyword>
<evidence type="ECO:0000256" key="12">
    <source>
        <dbReference type="ARBA" id="ARBA00038868"/>
    </source>
</evidence>
<feature type="domain" description="Peptidase S1" evidence="14">
    <location>
        <begin position="28"/>
        <end position="287"/>
    </location>
</feature>
<comment type="subcellular location">
    <subcellularLocation>
        <location evidence="1">Secreted</location>
    </subcellularLocation>
</comment>
<evidence type="ECO:0000256" key="8">
    <source>
        <dbReference type="ARBA" id="ARBA00023145"/>
    </source>
</evidence>
<evidence type="ECO:0000256" key="10">
    <source>
        <dbReference type="ARBA" id="ARBA00024195"/>
    </source>
</evidence>
<keyword evidence="9" id="KW-1015">Disulfide bond</keyword>
<proteinExistence type="inferred from homology"/>
<protein>
    <recommendedName>
        <fullName evidence="12">trypsin</fullName>
        <ecNumber evidence="12">3.4.21.4</ecNumber>
    </recommendedName>
</protein>
<evidence type="ECO:0000259" key="14">
    <source>
        <dbReference type="PROSITE" id="PS50240"/>
    </source>
</evidence>
<evidence type="ECO:0000313" key="15">
    <source>
        <dbReference type="EnsemblMetazoa" id="AALFPA23_013147.P19031"/>
    </source>
</evidence>
<dbReference type="PROSITE" id="PS50240">
    <property type="entry name" value="TRYPSIN_DOM"/>
    <property type="match status" value="1"/>
</dbReference>
<evidence type="ECO:0000256" key="9">
    <source>
        <dbReference type="ARBA" id="ARBA00023157"/>
    </source>
</evidence>
<evidence type="ECO:0000256" key="3">
    <source>
        <dbReference type="ARBA" id="ARBA00022670"/>
    </source>
</evidence>
<keyword evidence="2" id="KW-0964">Secreted</keyword>
<dbReference type="InterPro" id="IPR001254">
    <property type="entry name" value="Trypsin_dom"/>
</dbReference>
<accession>A0ABM1YY52</accession>
<dbReference type="InterPro" id="IPR009003">
    <property type="entry name" value="Peptidase_S1_PA"/>
</dbReference>
<comment type="catalytic activity">
    <reaction evidence="11">
        <text>Preferential cleavage: Arg-|-Xaa, Lys-|-Xaa.</text>
        <dbReference type="EC" id="3.4.21.4"/>
    </reaction>
</comment>
<dbReference type="EC" id="3.4.21.4" evidence="12"/>
<dbReference type="PANTHER" id="PTHR24276:SF97">
    <property type="entry name" value="GH13245P2-RELATED"/>
    <property type="match status" value="1"/>
</dbReference>
<evidence type="ECO:0000256" key="2">
    <source>
        <dbReference type="ARBA" id="ARBA00022525"/>
    </source>
</evidence>
<dbReference type="PROSITE" id="PS00134">
    <property type="entry name" value="TRYPSIN_HIS"/>
    <property type="match status" value="1"/>
</dbReference>
<dbReference type="InterPro" id="IPR018114">
    <property type="entry name" value="TRYPSIN_HIS"/>
</dbReference>
<dbReference type="RefSeq" id="XP_062710007.1">
    <property type="nucleotide sequence ID" value="XM_062854023.1"/>
</dbReference>
<comment type="similarity">
    <text evidence="10">Belongs to the peptidase S1 family. CLIP subfamily.</text>
</comment>
<keyword evidence="5" id="KW-0222">Digestion</keyword>
<evidence type="ECO:0000256" key="5">
    <source>
        <dbReference type="ARBA" id="ARBA00022757"/>
    </source>
</evidence>
<evidence type="ECO:0000256" key="11">
    <source>
        <dbReference type="ARBA" id="ARBA00036320"/>
    </source>
</evidence>
<keyword evidence="6" id="KW-0378">Hydrolase</keyword>